<comment type="caution">
    <text evidence="2">The sequence shown here is derived from an EMBL/GenBank/DDBJ whole genome shotgun (WGS) entry which is preliminary data.</text>
</comment>
<organism evidence="2">
    <name type="scientific">Tanacetum cinerariifolium</name>
    <name type="common">Dalmatian daisy</name>
    <name type="synonym">Chrysanthemum cinerariifolium</name>
    <dbReference type="NCBI Taxonomy" id="118510"/>
    <lineage>
        <taxon>Eukaryota</taxon>
        <taxon>Viridiplantae</taxon>
        <taxon>Streptophyta</taxon>
        <taxon>Embryophyta</taxon>
        <taxon>Tracheophyta</taxon>
        <taxon>Spermatophyta</taxon>
        <taxon>Magnoliopsida</taxon>
        <taxon>eudicotyledons</taxon>
        <taxon>Gunneridae</taxon>
        <taxon>Pentapetalae</taxon>
        <taxon>asterids</taxon>
        <taxon>campanulids</taxon>
        <taxon>Asterales</taxon>
        <taxon>Asteraceae</taxon>
        <taxon>Asteroideae</taxon>
        <taxon>Anthemideae</taxon>
        <taxon>Anthemidinae</taxon>
        <taxon>Tanacetum</taxon>
    </lineage>
</organism>
<sequence length="628" mass="70776">MKRASKGYTGVDILLFPAIIVQGLIFQGKGSTVPGESCHIPTGAPSTSQPHLSSPPRSSIRQETEVPQPSSTHTHVADEAASTSVDDKHRGAATTVTSLDARQGSGNIDKTPYIPYDLPLSRVNTLKSDKGRMQHNELIDLVTKLSDVVLALETDLKQTKKVYGAAYTKLIIKVKKLEKTVKISQAKRKAKIVVPNGEVEMEDPSKQGRKIEEIDQDPDISLIQHDADIQKRYEQDMEFDFDVAKEDSTDEQVSTAAATVSTAGVDISPASPTRRVSTADDITMVETLVYIRRSATKTKDKCKGIMEESELAMTKTKRQQEQKRLGYEATMRLQEEARVEVDEKLTWRLQAKERDKYSEVDQAKMLVDLINRRKKYFAAKRDEEIRNKPMTQAQQRTYMCNYIKHMGSHTLQQLRRLSFDKIKELFDTTMKRVNTFIPMETERTSELAAGSSKRVAGEELDQGNMTPLHPRDQRHPLLRYEGQEYIDVVVHDYEDMLGTIFGRQVNMVHVLDFEGLTDEIRQAVTDKLRMAHTGLRGRFCLLVMYGDKFLRLEGLGWALTPDELEDPLRRLCHRLIAFGISRRGHAPKMAWVAPGSERQQVAAARAAQGDKEIPYEGVQADLAPVQAP</sequence>
<reference evidence="2" key="1">
    <citation type="journal article" date="2019" name="Sci. Rep.">
        <title>Draft genome of Tanacetum cinerariifolium, the natural source of mosquito coil.</title>
        <authorList>
            <person name="Yamashiro T."/>
            <person name="Shiraishi A."/>
            <person name="Satake H."/>
            <person name="Nakayama K."/>
        </authorList>
    </citation>
    <scope>NUCLEOTIDE SEQUENCE</scope>
</reference>
<evidence type="ECO:0000256" key="1">
    <source>
        <dbReference type="SAM" id="MobiDB-lite"/>
    </source>
</evidence>
<feature type="compositionally biased region" description="Polar residues" evidence="1">
    <location>
        <begin position="94"/>
        <end position="108"/>
    </location>
</feature>
<dbReference type="EMBL" id="BKCJ010005517">
    <property type="protein sequence ID" value="GEU67186.1"/>
    <property type="molecule type" value="Genomic_DNA"/>
</dbReference>
<protein>
    <submittedName>
        <fullName evidence="2">Xylulose kinase-1</fullName>
    </submittedName>
</protein>
<keyword evidence="2" id="KW-0418">Kinase</keyword>
<dbReference type="AlphaFoldDB" id="A0A6L2LZH5"/>
<accession>A0A6L2LZH5</accession>
<evidence type="ECO:0000313" key="2">
    <source>
        <dbReference type="EMBL" id="GEU67186.1"/>
    </source>
</evidence>
<gene>
    <name evidence="2" type="ORF">Tci_039164</name>
</gene>
<feature type="region of interest" description="Disordered" evidence="1">
    <location>
        <begin position="31"/>
        <end position="110"/>
    </location>
</feature>
<name>A0A6L2LZH5_TANCI</name>
<feature type="compositionally biased region" description="Polar residues" evidence="1">
    <location>
        <begin position="44"/>
        <end position="74"/>
    </location>
</feature>
<keyword evidence="2" id="KW-0808">Transferase</keyword>
<proteinExistence type="predicted"/>
<dbReference type="GO" id="GO:0016301">
    <property type="term" value="F:kinase activity"/>
    <property type="evidence" value="ECO:0007669"/>
    <property type="project" value="UniProtKB-KW"/>
</dbReference>